<evidence type="ECO:0000313" key="2">
    <source>
        <dbReference type="Proteomes" id="UP000807306"/>
    </source>
</evidence>
<reference evidence="1" key="1">
    <citation type="submission" date="2020-11" db="EMBL/GenBank/DDBJ databases">
        <authorList>
            <consortium name="DOE Joint Genome Institute"/>
            <person name="Ahrendt S."/>
            <person name="Riley R."/>
            <person name="Andreopoulos W."/>
            <person name="Labutti K."/>
            <person name="Pangilinan J."/>
            <person name="Ruiz-Duenas F.J."/>
            <person name="Barrasa J.M."/>
            <person name="Sanchez-Garcia M."/>
            <person name="Camarero S."/>
            <person name="Miyauchi S."/>
            <person name="Serrano A."/>
            <person name="Linde D."/>
            <person name="Babiker R."/>
            <person name="Drula E."/>
            <person name="Ayuso-Fernandez I."/>
            <person name="Pacheco R."/>
            <person name="Padilla G."/>
            <person name="Ferreira P."/>
            <person name="Barriuso J."/>
            <person name="Kellner H."/>
            <person name="Castanera R."/>
            <person name="Alfaro M."/>
            <person name="Ramirez L."/>
            <person name="Pisabarro A.G."/>
            <person name="Kuo A."/>
            <person name="Tritt A."/>
            <person name="Lipzen A."/>
            <person name="He G."/>
            <person name="Yan M."/>
            <person name="Ng V."/>
            <person name="Cullen D."/>
            <person name="Martin F."/>
            <person name="Rosso M.-N."/>
            <person name="Henrissat B."/>
            <person name="Hibbett D."/>
            <person name="Martinez A.T."/>
            <person name="Grigoriev I.V."/>
        </authorList>
    </citation>
    <scope>NUCLEOTIDE SEQUENCE</scope>
    <source>
        <strain evidence="1">CBS 506.95</strain>
    </source>
</reference>
<proteinExistence type="predicted"/>
<protein>
    <submittedName>
        <fullName evidence="1">Uncharacterized protein</fullName>
    </submittedName>
</protein>
<organism evidence="1 2">
    <name type="scientific">Crepidotus variabilis</name>
    <dbReference type="NCBI Taxonomy" id="179855"/>
    <lineage>
        <taxon>Eukaryota</taxon>
        <taxon>Fungi</taxon>
        <taxon>Dikarya</taxon>
        <taxon>Basidiomycota</taxon>
        <taxon>Agaricomycotina</taxon>
        <taxon>Agaricomycetes</taxon>
        <taxon>Agaricomycetidae</taxon>
        <taxon>Agaricales</taxon>
        <taxon>Agaricineae</taxon>
        <taxon>Crepidotaceae</taxon>
        <taxon>Crepidotus</taxon>
    </lineage>
</organism>
<dbReference type="Proteomes" id="UP000807306">
    <property type="component" value="Unassembled WGS sequence"/>
</dbReference>
<name>A0A9P6JJT8_9AGAR</name>
<comment type="caution">
    <text evidence="1">The sequence shown here is derived from an EMBL/GenBank/DDBJ whole genome shotgun (WGS) entry which is preliminary data.</text>
</comment>
<sequence length="197" mass="22831">MILRDGMMLIFSVSKTPEMAKHCICNTFYNPQRQRQRYCEICCRWFCCRCLVQVEPVHLGEGLAERLSQLPIERGWKWSEKRTAFDNFSIVGTGLLVREFRRKMSSVTNTSTSTVTLDDCETLWDSDRDNEGSPEIIIGRKKEAVKKWARKNRQTDPIEFRLTLLLGARFCRGILSITEGHHFLKRYVCPGGCSKTI</sequence>
<evidence type="ECO:0000313" key="1">
    <source>
        <dbReference type="EMBL" id="KAF9523607.1"/>
    </source>
</evidence>
<keyword evidence="2" id="KW-1185">Reference proteome</keyword>
<accession>A0A9P6JJT8</accession>
<gene>
    <name evidence="1" type="ORF">CPB83DRAFT_862615</name>
</gene>
<dbReference type="EMBL" id="MU157914">
    <property type="protein sequence ID" value="KAF9523607.1"/>
    <property type="molecule type" value="Genomic_DNA"/>
</dbReference>
<dbReference type="AlphaFoldDB" id="A0A9P6JJT8"/>